<dbReference type="GO" id="GO:0008270">
    <property type="term" value="F:zinc ion binding"/>
    <property type="evidence" value="ECO:0007669"/>
    <property type="project" value="UniProtKB-KW"/>
</dbReference>
<dbReference type="Proteomes" id="UP001244011">
    <property type="component" value="Unassembled WGS sequence"/>
</dbReference>
<dbReference type="GeneID" id="85308050"/>
<feature type="region of interest" description="Disordered" evidence="4">
    <location>
        <begin position="25"/>
        <end position="151"/>
    </location>
</feature>
<keyword evidence="3" id="KW-0862">Zinc</keyword>
<evidence type="ECO:0000256" key="3">
    <source>
        <dbReference type="ARBA" id="ARBA00022833"/>
    </source>
</evidence>
<evidence type="ECO:0000313" key="6">
    <source>
        <dbReference type="Proteomes" id="UP001244011"/>
    </source>
</evidence>
<sequence length="352" mass="39876">MPQPDRRRIDRLQVPEDDLVEMEVERVRERRRPAAPQVIDLTEEPDSPRQQTLTLPDQPRFMRQAARPGPPHHLHRDPQRNQNQNPRRHMSQNHRTPSLTRSDGSLLGPAGGVPVIDLTDDSPGLPEPRHNARNHARPRQGRQRNHVQAEEEPADLFRPLAHQIPGRQHIGFALVQEFRRFNHLFGAPDVEVEILGHNPPPHLLPVMENNPLADNPVNFNYQANGFNRNAAPPKPVHVPPPAARSGFTRATGEDLAVICPSCEQELKYDPNADESPPAKRARSRKDREEHHFWAIKACGHVYCKNCYEHRKSTAKSSVKTTFRVAPGRKVLCAVDDCDSDVVNKGSWVGIFL</sequence>
<dbReference type="InterPro" id="IPR038886">
    <property type="entry name" value="E3_SLX5/Rfp1"/>
</dbReference>
<evidence type="ECO:0000256" key="2">
    <source>
        <dbReference type="ARBA" id="ARBA00022771"/>
    </source>
</evidence>
<dbReference type="GO" id="GO:0004842">
    <property type="term" value="F:ubiquitin-protein transferase activity"/>
    <property type="evidence" value="ECO:0007669"/>
    <property type="project" value="TreeGrafter"/>
</dbReference>
<feature type="compositionally biased region" description="Polar residues" evidence="4">
    <location>
        <begin position="93"/>
        <end position="103"/>
    </location>
</feature>
<keyword evidence="2" id="KW-0863">Zinc-finger</keyword>
<gene>
    <name evidence="5" type="ORF">QBC33DRAFT_457570</name>
</gene>
<protein>
    <recommendedName>
        <fullName evidence="7">Cell cycle control protein</fullName>
    </recommendedName>
</protein>
<name>A0AAJ0BTY9_9PEZI</name>
<evidence type="ECO:0000256" key="4">
    <source>
        <dbReference type="SAM" id="MobiDB-lite"/>
    </source>
</evidence>
<keyword evidence="6" id="KW-1185">Reference proteome</keyword>
<dbReference type="RefSeq" id="XP_060280667.1">
    <property type="nucleotide sequence ID" value="XM_060424863.1"/>
</dbReference>
<evidence type="ECO:0000313" key="5">
    <source>
        <dbReference type="EMBL" id="KAK1764454.1"/>
    </source>
</evidence>
<evidence type="ECO:0000256" key="1">
    <source>
        <dbReference type="ARBA" id="ARBA00022723"/>
    </source>
</evidence>
<dbReference type="AlphaFoldDB" id="A0AAJ0BTY9"/>
<evidence type="ECO:0008006" key="7">
    <source>
        <dbReference type="Google" id="ProtNLM"/>
    </source>
</evidence>
<dbReference type="GO" id="GO:0033768">
    <property type="term" value="C:SUMO-targeted ubiquitin ligase complex"/>
    <property type="evidence" value="ECO:0007669"/>
    <property type="project" value="TreeGrafter"/>
</dbReference>
<dbReference type="PANTHER" id="PTHR28042">
    <property type="entry name" value="E3 UBIQUITIN-PROTEIN LIGASE COMPLEX SLX5-SLX8 SUBUNIT SLX5"/>
    <property type="match status" value="1"/>
</dbReference>
<dbReference type="PANTHER" id="PTHR28042:SF1">
    <property type="entry name" value="E3 UBIQUITIN-PROTEIN LIGASE COMPLEX SLX5-SLX8 SUBUNIT SLX5"/>
    <property type="match status" value="1"/>
</dbReference>
<accession>A0AAJ0BTY9</accession>
<dbReference type="PROSITE" id="PS00518">
    <property type="entry name" value="ZF_RING_1"/>
    <property type="match status" value="1"/>
</dbReference>
<comment type="caution">
    <text evidence="5">The sequence shown here is derived from an EMBL/GenBank/DDBJ whole genome shotgun (WGS) entry which is preliminary data.</text>
</comment>
<keyword evidence="1" id="KW-0479">Metal-binding</keyword>
<organism evidence="5 6">
    <name type="scientific">Phialemonium atrogriseum</name>
    <dbReference type="NCBI Taxonomy" id="1093897"/>
    <lineage>
        <taxon>Eukaryota</taxon>
        <taxon>Fungi</taxon>
        <taxon>Dikarya</taxon>
        <taxon>Ascomycota</taxon>
        <taxon>Pezizomycotina</taxon>
        <taxon>Sordariomycetes</taxon>
        <taxon>Sordariomycetidae</taxon>
        <taxon>Cephalothecales</taxon>
        <taxon>Cephalothecaceae</taxon>
        <taxon>Phialemonium</taxon>
    </lineage>
</organism>
<dbReference type="EMBL" id="MU839020">
    <property type="protein sequence ID" value="KAK1764454.1"/>
    <property type="molecule type" value="Genomic_DNA"/>
</dbReference>
<reference evidence="5" key="1">
    <citation type="submission" date="2023-06" db="EMBL/GenBank/DDBJ databases">
        <title>Genome-scale phylogeny and comparative genomics of the fungal order Sordariales.</title>
        <authorList>
            <consortium name="Lawrence Berkeley National Laboratory"/>
            <person name="Hensen N."/>
            <person name="Bonometti L."/>
            <person name="Westerberg I."/>
            <person name="Brannstrom I.O."/>
            <person name="Guillou S."/>
            <person name="Cros-Aarteil S."/>
            <person name="Calhoun S."/>
            <person name="Haridas S."/>
            <person name="Kuo A."/>
            <person name="Mondo S."/>
            <person name="Pangilinan J."/>
            <person name="Riley R."/>
            <person name="Labutti K."/>
            <person name="Andreopoulos B."/>
            <person name="Lipzen A."/>
            <person name="Chen C."/>
            <person name="Yanf M."/>
            <person name="Daum C."/>
            <person name="Ng V."/>
            <person name="Clum A."/>
            <person name="Steindorff A."/>
            <person name="Ohm R."/>
            <person name="Martin F."/>
            <person name="Silar P."/>
            <person name="Natvig D."/>
            <person name="Lalanne C."/>
            <person name="Gautier V."/>
            <person name="Ament-Velasquez S.L."/>
            <person name="Kruys A."/>
            <person name="Hutchinson M.I."/>
            <person name="Powell A.J."/>
            <person name="Barry K."/>
            <person name="Miller A.N."/>
            <person name="Grigoriev I.V."/>
            <person name="Debuchy R."/>
            <person name="Gladieux P."/>
            <person name="Thoren M.H."/>
            <person name="Johannesson H."/>
        </authorList>
    </citation>
    <scope>NUCLEOTIDE SEQUENCE</scope>
    <source>
        <strain evidence="5">8032-3</strain>
    </source>
</reference>
<dbReference type="InterPro" id="IPR017907">
    <property type="entry name" value="Znf_RING_CS"/>
</dbReference>
<proteinExistence type="predicted"/>
<feature type="compositionally biased region" description="Basic residues" evidence="4">
    <location>
        <begin position="131"/>
        <end position="145"/>
    </location>
</feature>